<dbReference type="STRING" id="336292.SAMN05660710_01243"/>
<evidence type="ECO:0000256" key="3">
    <source>
        <dbReference type="ARBA" id="ARBA00022741"/>
    </source>
</evidence>
<dbReference type="Pfam" id="PF03738">
    <property type="entry name" value="GSP_synth"/>
    <property type="match status" value="1"/>
</dbReference>
<sequence>MQKITLPERPDLADKAAEVGFTFAHMHGEPYWDESSAYRLTLAQVETDIEDPATELHAMVRNAVDRIVADPALMTRMGIPAAHHGLLADSWARGEPEIYGRMDLAYDGNGPAKLLEYNADTPTSLYEAAAFQWQWLEDQLEAGVLPEGADQFNGIHEALVERFGALFPKDTDIHFTAAEDNPEDYATVEAMAWAAREAGMGAHFTDLAQLGVSAEGQFLDGESQVIGTLFKLYPWEDLLADDYARHIAGSGCMFLEPAWKAVVSNKGLLPVLWQMFPGHPNLLPAFFADDVADALVAGGRPVPAVAQAFALAQDQLAAGHVVKPIFSREGAGVSIVENGDVSEATEAGDYDRHPRIVQAYHPLPVMDGFRPVIGAWIVGHACAGIGIREDRARITQDLSRFKPHFIAD</sequence>
<keyword evidence="3" id="KW-0547">Nucleotide-binding</keyword>
<name>A0A1G5EUW6_9RHOB</name>
<dbReference type="Proteomes" id="UP000199502">
    <property type="component" value="Unassembled WGS sequence"/>
</dbReference>
<dbReference type="OrthoDB" id="9765517at2"/>
<dbReference type="RefSeq" id="WP_090741331.1">
    <property type="nucleotide sequence ID" value="NZ_FMVT01000003.1"/>
</dbReference>
<keyword evidence="4" id="KW-0067">ATP-binding</keyword>
<gene>
    <name evidence="7" type="ORF">SAMN05660710_01243</name>
</gene>
<dbReference type="GO" id="GO:0005524">
    <property type="term" value="F:ATP binding"/>
    <property type="evidence" value="ECO:0007669"/>
    <property type="project" value="UniProtKB-KW"/>
</dbReference>
<keyword evidence="1" id="KW-0436">Ligase</keyword>
<protein>
    <submittedName>
        <fullName evidence="7">Glutathionylspermidine synthase</fullName>
    </submittedName>
</protein>
<accession>A0A1G5EUW6</accession>
<reference evidence="7 8" key="1">
    <citation type="submission" date="2016-10" db="EMBL/GenBank/DDBJ databases">
        <authorList>
            <person name="de Groot N.N."/>
        </authorList>
    </citation>
    <scope>NUCLEOTIDE SEQUENCE [LARGE SCALE GENOMIC DNA]</scope>
    <source>
        <strain evidence="7 8">CGMCC 1.8925</strain>
    </source>
</reference>
<evidence type="ECO:0000259" key="6">
    <source>
        <dbReference type="Pfam" id="PF03738"/>
    </source>
</evidence>
<dbReference type="EMBL" id="FMVT01000003">
    <property type="protein sequence ID" value="SCY30753.1"/>
    <property type="molecule type" value="Genomic_DNA"/>
</dbReference>
<keyword evidence="8" id="KW-1185">Reference proteome</keyword>
<keyword evidence="2" id="KW-0479">Metal-binding</keyword>
<feature type="domain" description="Glutathionylspermidine synthase pre-ATP-grasp-like" evidence="6">
    <location>
        <begin position="14"/>
        <end position="406"/>
    </location>
</feature>
<dbReference type="SUPFAM" id="SSF56059">
    <property type="entry name" value="Glutathione synthetase ATP-binding domain-like"/>
    <property type="match status" value="1"/>
</dbReference>
<organism evidence="7 8">
    <name type="scientific">Paracoccus tibetensis</name>
    <dbReference type="NCBI Taxonomy" id="336292"/>
    <lineage>
        <taxon>Bacteria</taxon>
        <taxon>Pseudomonadati</taxon>
        <taxon>Pseudomonadota</taxon>
        <taxon>Alphaproteobacteria</taxon>
        <taxon>Rhodobacterales</taxon>
        <taxon>Paracoccaceae</taxon>
        <taxon>Paracoccus</taxon>
    </lineage>
</organism>
<evidence type="ECO:0000313" key="7">
    <source>
        <dbReference type="EMBL" id="SCY30753.1"/>
    </source>
</evidence>
<proteinExistence type="predicted"/>
<evidence type="ECO:0000256" key="5">
    <source>
        <dbReference type="ARBA" id="ARBA00022842"/>
    </source>
</evidence>
<dbReference type="SUPFAM" id="SSF52440">
    <property type="entry name" value="PreATP-grasp domain"/>
    <property type="match status" value="1"/>
</dbReference>
<dbReference type="Gene3D" id="3.30.1490.330">
    <property type="match status" value="1"/>
</dbReference>
<evidence type="ECO:0000256" key="2">
    <source>
        <dbReference type="ARBA" id="ARBA00022723"/>
    </source>
</evidence>
<dbReference type="InterPro" id="IPR016185">
    <property type="entry name" value="PreATP-grasp_dom_sf"/>
</dbReference>
<keyword evidence="5" id="KW-0460">Magnesium</keyword>
<dbReference type="GO" id="GO:0016874">
    <property type="term" value="F:ligase activity"/>
    <property type="evidence" value="ECO:0007669"/>
    <property type="project" value="UniProtKB-KW"/>
</dbReference>
<evidence type="ECO:0000256" key="1">
    <source>
        <dbReference type="ARBA" id="ARBA00022598"/>
    </source>
</evidence>
<dbReference type="AlphaFoldDB" id="A0A1G5EUW6"/>
<evidence type="ECO:0000256" key="4">
    <source>
        <dbReference type="ARBA" id="ARBA00022840"/>
    </source>
</evidence>
<dbReference type="GO" id="GO:0046872">
    <property type="term" value="F:metal ion binding"/>
    <property type="evidence" value="ECO:0007669"/>
    <property type="project" value="UniProtKB-KW"/>
</dbReference>
<dbReference type="InterPro" id="IPR005494">
    <property type="entry name" value="GSPS_pre-ATP-grasp-like_dom"/>
</dbReference>
<evidence type="ECO:0000313" key="8">
    <source>
        <dbReference type="Proteomes" id="UP000199502"/>
    </source>
</evidence>